<evidence type="ECO:0000256" key="3">
    <source>
        <dbReference type="ARBA" id="ARBA00022679"/>
    </source>
</evidence>
<dbReference type="Proteomes" id="UP000076420">
    <property type="component" value="Unassembled WGS sequence"/>
</dbReference>
<dbReference type="GO" id="GO:0019367">
    <property type="term" value="P:fatty acid elongation, saturated fatty acid"/>
    <property type="evidence" value="ECO:0007669"/>
    <property type="project" value="TreeGrafter"/>
</dbReference>
<organism evidence="11 12">
    <name type="scientific">Biomphalaria glabrata</name>
    <name type="common">Bloodfluke planorb</name>
    <name type="synonym">Freshwater snail</name>
    <dbReference type="NCBI Taxonomy" id="6526"/>
    <lineage>
        <taxon>Eukaryota</taxon>
        <taxon>Metazoa</taxon>
        <taxon>Spiralia</taxon>
        <taxon>Lophotrochozoa</taxon>
        <taxon>Mollusca</taxon>
        <taxon>Gastropoda</taxon>
        <taxon>Heterobranchia</taxon>
        <taxon>Euthyneura</taxon>
        <taxon>Panpulmonata</taxon>
        <taxon>Hygrophila</taxon>
        <taxon>Lymnaeoidea</taxon>
        <taxon>Planorbidae</taxon>
        <taxon>Biomphalaria</taxon>
    </lineage>
</organism>
<dbReference type="STRING" id="6526.A0A2C9LK67"/>
<dbReference type="PROSITE" id="PS01188">
    <property type="entry name" value="ELO"/>
    <property type="match status" value="1"/>
</dbReference>
<comment type="caution">
    <text evidence="10">Lacks conserved residue(s) required for the propagation of feature annotation.</text>
</comment>
<keyword evidence="5 10" id="KW-0276">Fatty acid metabolism</keyword>
<dbReference type="GO" id="GO:0030148">
    <property type="term" value="P:sphingolipid biosynthetic process"/>
    <property type="evidence" value="ECO:0007669"/>
    <property type="project" value="TreeGrafter"/>
</dbReference>
<feature type="transmembrane region" description="Helical" evidence="10">
    <location>
        <begin position="75"/>
        <end position="96"/>
    </location>
</feature>
<keyword evidence="8 10" id="KW-0472">Membrane</keyword>
<evidence type="ECO:0000256" key="6">
    <source>
        <dbReference type="ARBA" id="ARBA00022989"/>
    </source>
</evidence>
<dbReference type="VEuPathDB" id="VectorBase:BGLAX_051981"/>
<dbReference type="OrthoDB" id="434092at2759"/>
<feature type="transmembrane region" description="Helical" evidence="10">
    <location>
        <begin position="43"/>
        <end position="63"/>
    </location>
</feature>
<dbReference type="GO" id="GO:0034626">
    <property type="term" value="P:fatty acid elongation, polyunsaturated fatty acid"/>
    <property type="evidence" value="ECO:0007669"/>
    <property type="project" value="TreeGrafter"/>
</dbReference>
<dbReference type="PANTHER" id="PTHR11157:SF126">
    <property type="entry name" value="ELONGATION OF VERY LONG CHAIN FATTY ACIDS PROTEIN"/>
    <property type="match status" value="1"/>
</dbReference>
<reference evidence="11" key="1">
    <citation type="submission" date="2020-05" db="UniProtKB">
        <authorList>
            <consortium name="EnsemblMetazoa"/>
        </authorList>
    </citation>
    <scope>IDENTIFICATION</scope>
    <source>
        <strain evidence="11">BB02</strain>
    </source>
</reference>
<sequence length="143" mass="16767">MDTIFLVLRKKFNQLSFLHVYHHAMTVIFVWLGYKFVPGGPVLIFPILNGSVHILMYSYYALAAIGIRLTRLKRYLTIIQILQQCFLIVLVVVNMFHHCPFMWNLGLLAIIYVISLLILFSNFYIKSYVTSDRHKAQLKEKTK</sequence>
<comment type="catalytic activity">
    <reaction evidence="10">
        <text>a very-long-chain acyl-CoA + malonyl-CoA + H(+) = a very-long-chain 3-oxoacyl-CoA + CO2 + CoA</text>
        <dbReference type="Rhea" id="RHEA:32727"/>
        <dbReference type="ChEBI" id="CHEBI:15378"/>
        <dbReference type="ChEBI" id="CHEBI:16526"/>
        <dbReference type="ChEBI" id="CHEBI:57287"/>
        <dbReference type="ChEBI" id="CHEBI:57384"/>
        <dbReference type="ChEBI" id="CHEBI:90725"/>
        <dbReference type="ChEBI" id="CHEBI:90736"/>
        <dbReference type="EC" id="2.3.1.199"/>
    </reaction>
</comment>
<comment type="subcellular location">
    <subcellularLocation>
        <location evidence="1">Membrane</location>
        <topology evidence="1">Multi-pass membrane protein</topology>
    </subcellularLocation>
</comment>
<evidence type="ECO:0000256" key="1">
    <source>
        <dbReference type="ARBA" id="ARBA00004141"/>
    </source>
</evidence>
<accession>A0A2C9LK67</accession>
<dbReference type="EnsemblMetazoa" id="BGLB032103-RA">
    <property type="protein sequence ID" value="BGLB032103-PA"/>
    <property type="gene ID" value="BGLB032103"/>
</dbReference>
<dbReference type="GO" id="GO:0034625">
    <property type="term" value="P:fatty acid elongation, monounsaturated fatty acid"/>
    <property type="evidence" value="ECO:0007669"/>
    <property type="project" value="TreeGrafter"/>
</dbReference>
<keyword evidence="6 10" id="KW-1133">Transmembrane helix</keyword>
<evidence type="ECO:0000256" key="9">
    <source>
        <dbReference type="ARBA" id="ARBA00023160"/>
    </source>
</evidence>
<keyword evidence="7 10" id="KW-0443">Lipid metabolism</keyword>
<dbReference type="EC" id="2.3.1.199" evidence="10"/>
<keyword evidence="4 10" id="KW-0812">Transmembrane</keyword>
<evidence type="ECO:0000256" key="5">
    <source>
        <dbReference type="ARBA" id="ARBA00022832"/>
    </source>
</evidence>
<dbReference type="GO" id="GO:0005789">
    <property type="term" value="C:endoplasmic reticulum membrane"/>
    <property type="evidence" value="ECO:0007669"/>
    <property type="project" value="TreeGrafter"/>
</dbReference>
<dbReference type="AlphaFoldDB" id="A0A2C9LK67"/>
<keyword evidence="2 10" id="KW-0444">Lipid biosynthesis</keyword>
<dbReference type="KEGG" id="bgt:106062336"/>
<evidence type="ECO:0000256" key="2">
    <source>
        <dbReference type="ARBA" id="ARBA00022516"/>
    </source>
</evidence>
<protein>
    <recommendedName>
        <fullName evidence="10">Elongation of very long chain fatty acids protein</fullName>
        <ecNumber evidence="10">2.3.1.199</ecNumber>
    </recommendedName>
    <alternativeName>
        <fullName evidence="10">Very-long-chain 3-oxoacyl-CoA synthase</fullName>
    </alternativeName>
</protein>
<dbReference type="PANTHER" id="PTHR11157">
    <property type="entry name" value="FATTY ACID ACYL TRANSFERASE-RELATED"/>
    <property type="match status" value="1"/>
</dbReference>
<dbReference type="Pfam" id="PF01151">
    <property type="entry name" value="ELO"/>
    <property type="match status" value="1"/>
</dbReference>
<dbReference type="VEuPathDB" id="VectorBase:BGLB032103"/>
<evidence type="ECO:0000313" key="12">
    <source>
        <dbReference type="Proteomes" id="UP000076420"/>
    </source>
</evidence>
<feature type="transmembrane region" description="Helical" evidence="10">
    <location>
        <begin position="20"/>
        <end position="37"/>
    </location>
</feature>
<comment type="similarity">
    <text evidence="10">Belongs to the ELO family.</text>
</comment>
<evidence type="ECO:0000256" key="10">
    <source>
        <dbReference type="RuleBase" id="RU361115"/>
    </source>
</evidence>
<evidence type="ECO:0000313" key="11">
    <source>
        <dbReference type="EnsemblMetazoa" id="BGLB032103-PA"/>
    </source>
</evidence>
<evidence type="ECO:0000256" key="8">
    <source>
        <dbReference type="ARBA" id="ARBA00023136"/>
    </source>
</evidence>
<dbReference type="GO" id="GO:0042761">
    <property type="term" value="P:very long-chain fatty acid biosynthetic process"/>
    <property type="evidence" value="ECO:0007669"/>
    <property type="project" value="TreeGrafter"/>
</dbReference>
<evidence type="ECO:0000256" key="4">
    <source>
        <dbReference type="ARBA" id="ARBA00022692"/>
    </source>
</evidence>
<gene>
    <name evidence="11" type="primary">106062336</name>
</gene>
<feature type="transmembrane region" description="Helical" evidence="10">
    <location>
        <begin position="102"/>
        <end position="125"/>
    </location>
</feature>
<dbReference type="GO" id="GO:0009922">
    <property type="term" value="F:fatty acid elongase activity"/>
    <property type="evidence" value="ECO:0007669"/>
    <property type="project" value="UniProtKB-EC"/>
</dbReference>
<evidence type="ECO:0000256" key="7">
    <source>
        <dbReference type="ARBA" id="ARBA00023098"/>
    </source>
</evidence>
<proteinExistence type="inferred from homology"/>
<keyword evidence="9 10" id="KW-0275">Fatty acid biosynthesis</keyword>
<keyword evidence="3 10" id="KW-0808">Transferase</keyword>
<dbReference type="InterPro" id="IPR002076">
    <property type="entry name" value="ELO_fam"/>
</dbReference>
<name>A0A2C9LK67_BIOGL</name>
<dbReference type="InterPro" id="IPR030457">
    <property type="entry name" value="ELO_CS"/>
</dbReference>